<accession>A0A6H5IQI8</accession>
<gene>
    <name evidence="2" type="ORF">TBRA_LOCUS11322</name>
</gene>
<feature type="compositionally biased region" description="Basic and acidic residues" evidence="1">
    <location>
        <begin position="122"/>
        <end position="162"/>
    </location>
</feature>
<proteinExistence type="predicted"/>
<dbReference type="EMBL" id="CADCXV010000971">
    <property type="protein sequence ID" value="CAB0039583.1"/>
    <property type="molecule type" value="Genomic_DNA"/>
</dbReference>
<sequence length="283" mass="31500">MKPLLARYLRCLGVRAKAAKAMPDVRTCATAIELFPSPSPPPPPVYLHTAYTDVRVEEKNQVLMHENKIEMIHRFRNYYYPMPRRTESNIHPKGKDVHLVEFSARRSGSKFYPENSGGLGEIKTKKNETHLGGDRAVDHPRSGDHLTHQGNEHVPEAPDRRLGQGPSDAVRQVSPSAAPTESRVRLAATAAAGRPEELPRRPLHAARRQRAAQSGRRPPPAELRLRRRLGPDRLPGLGAQTGRRPADAGQALPESSARKRLSRLVSGLYVYYCNATPRPIIDV</sequence>
<feature type="region of interest" description="Disordered" evidence="1">
    <location>
        <begin position="108"/>
        <end position="256"/>
    </location>
</feature>
<evidence type="ECO:0000313" key="3">
    <source>
        <dbReference type="Proteomes" id="UP000479190"/>
    </source>
</evidence>
<keyword evidence="3" id="KW-1185">Reference proteome</keyword>
<feature type="compositionally biased region" description="Basic residues" evidence="1">
    <location>
        <begin position="201"/>
        <end position="210"/>
    </location>
</feature>
<protein>
    <submittedName>
        <fullName evidence="2">Uncharacterized protein</fullName>
    </submittedName>
</protein>
<evidence type="ECO:0000313" key="2">
    <source>
        <dbReference type="EMBL" id="CAB0039583.1"/>
    </source>
</evidence>
<organism evidence="2 3">
    <name type="scientific">Trichogramma brassicae</name>
    <dbReference type="NCBI Taxonomy" id="86971"/>
    <lineage>
        <taxon>Eukaryota</taxon>
        <taxon>Metazoa</taxon>
        <taxon>Ecdysozoa</taxon>
        <taxon>Arthropoda</taxon>
        <taxon>Hexapoda</taxon>
        <taxon>Insecta</taxon>
        <taxon>Pterygota</taxon>
        <taxon>Neoptera</taxon>
        <taxon>Endopterygota</taxon>
        <taxon>Hymenoptera</taxon>
        <taxon>Apocrita</taxon>
        <taxon>Proctotrupomorpha</taxon>
        <taxon>Chalcidoidea</taxon>
        <taxon>Trichogrammatidae</taxon>
        <taxon>Trichogramma</taxon>
    </lineage>
</organism>
<evidence type="ECO:0000256" key="1">
    <source>
        <dbReference type="SAM" id="MobiDB-lite"/>
    </source>
</evidence>
<dbReference type="Proteomes" id="UP000479190">
    <property type="component" value="Unassembled WGS sequence"/>
</dbReference>
<dbReference type="AlphaFoldDB" id="A0A6H5IQI8"/>
<name>A0A6H5IQI8_9HYME</name>
<reference evidence="2 3" key="1">
    <citation type="submission" date="2020-02" db="EMBL/GenBank/DDBJ databases">
        <authorList>
            <person name="Ferguson B K."/>
        </authorList>
    </citation>
    <scope>NUCLEOTIDE SEQUENCE [LARGE SCALE GENOMIC DNA]</scope>
</reference>